<dbReference type="KEGG" id="tmn:UCRPA7_4577"/>
<evidence type="ECO:0000256" key="1">
    <source>
        <dbReference type="SAM" id="SignalP"/>
    </source>
</evidence>
<dbReference type="RefSeq" id="XP_007915319.1">
    <property type="nucleotide sequence ID" value="XM_007917128.1"/>
</dbReference>
<feature type="domain" description="FAS1" evidence="2">
    <location>
        <begin position="22"/>
        <end position="153"/>
    </location>
</feature>
<feature type="domain" description="FAS1" evidence="2">
    <location>
        <begin position="174"/>
        <end position="289"/>
    </location>
</feature>
<sequence length="289" mass="31379">MRLDRLFASALCLSQIAHCQIGADLGTTIAKYPELSQFGKVLNDNPSLTSVFPANTTHGITLLVPNNDAFEKLYNETGVSIEGIGNKRLVSILKYHIMMANLTSQNFTDSRGLTVPTLLREEQYNNRTAGPALVDKYGKDPAQGQVVYISKDPINPAKLRVRQNTSNVSLRGGLGSVASIEPVNAQWSLGYIQITDTSALYPVLDHTPNVTCLAPSTGAFQDAGSPDQNLNQTELKNALLFHTLHEVAYTDYLVDGTRLESAAGLDVLVTIKGNDIYFNDAKVISPNVL</sequence>
<dbReference type="EMBL" id="KB933121">
    <property type="protein sequence ID" value="EON99880.1"/>
    <property type="molecule type" value="Genomic_DNA"/>
</dbReference>
<dbReference type="AlphaFoldDB" id="R8BKN6"/>
<keyword evidence="1" id="KW-0732">Signal</keyword>
<dbReference type="SMART" id="SM00554">
    <property type="entry name" value="FAS1"/>
    <property type="match status" value="2"/>
</dbReference>
<dbReference type="InterPro" id="IPR036378">
    <property type="entry name" value="FAS1_dom_sf"/>
</dbReference>
<dbReference type="PANTHER" id="PTHR10900:SF77">
    <property type="entry name" value="FI19380P1"/>
    <property type="match status" value="1"/>
</dbReference>
<dbReference type="HOGENOM" id="CLU_031281_0_0_1"/>
<name>R8BKN6_PHAM7</name>
<organism evidence="3 4">
    <name type="scientific">Phaeoacremonium minimum (strain UCR-PA7)</name>
    <name type="common">Esca disease fungus</name>
    <name type="synonym">Togninia minima</name>
    <dbReference type="NCBI Taxonomy" id="1286976"/>
    <lineage>
        <taxon>Eukaryota</taxon>
        <taxon>Fungi</taxon>
        <taxon>Dikarya</taxon>
        <taxon>Ascomycota</taxon>
        <taxon>Pezizomycotina</taxon>
        <taxon>Sordariomycetes</taxon>
        <taxon>Sordariomycetidae</taxon>
        <taxon>Togniniales</taxon>
        <taxon>Togniniaceae</taxon>
        <taxon>Phaeoacremonium</taxon>
    </lineage>
</organism>
<dbReference type="OrthoDB" id="286301at2759"/>
<proteinExistence type="predicted"/>
<dbReference type="PROSITE" id="PS50213">
    <property type="entry name" value="FAS1"/>
    <property type="match status" value="2"/>
</dbReference>
<dbReference type="SUPFAM" id="SSF82153">
    <property type="entry name" value="FAS1 domain"/>
    <property type="match status" value="2"/>
</dbReference>
<protein>
    <submittedName>
        <fullName evidence="3">Putative beta-ig-h3 fasciclin protein</fullName>
    </submittedName>
</protein>
<dbReference type="InterPro" id="IPR050904">
    <property type="entry name" value="Adhesion/Biosynth-related"/>
</dbReference>
<dbReference type="InterPro" id="IPR000782">
    <property type="entry name" value="FAS1_domain"/>
</dbReference>
<gene>
    <name evidence="3" type="ORF">UCRPA7_4577</name>
</gene>
<dbReference type="GeneID" id="19325040"/>
<dbReference type="eggNOG" id="ENOG502SQ98">
    <property type="taxonomic scope" value="Eukaryota"/>
</dbReference>
<dbReference type="Proteomes" id="UP000014074">
    <property type="component" value="Unassembled WGS sequence"/>
</dbReference>
<reference evidence="4" key="1">
    <citation type="journal article" date="2013" name="Genome Announc.">
        <title>Draft genome sequence of the ascomycete Phaeoacremonium aleophilum strain UCR-PA7, a causal agent of the esca disease complex in grapevines.</title>
        <authorList>
            <person name="Blanco-Ulate B."/>
            <person name="Rolshausen P."/>
            <person name="Cantu D."/>
        </authorList>
    </citation>
    <scope>NUCLEOTIDE SEQUENCE [LARGE SCALE GENOMIC DNA]</scope>
    <source>
        <strain evidence="4">UCR-PA7</strain>
    </source>
</reference>
<accession>R8BKN6</accession>
<dbReference type="Gene3D" id="2.30.180.10">
    <property type="entry name" value="FAS1 domain"/>
    <property type="match status" value="2"/>
</dbReference>
<evidence type="ECO:0000313" key="4">
    <source>
        <dbReference type="Proteomes" id="UP000014074"/>
    </source>
</evidence>
<keyword evidence="4" id="KW-1185">Reference proteome</keyword>
<dbReference type="PANTHER" id="PTHR10900">
    <property type="entry name" value="PERIOSTIN-RELATED"/>
    <property type="match status" value="1"/>
</dbReference>
<evidence type="ECO:0000313" key="3">
    <source>
        <dbReference type="EMBL" id="EON99880.1"/>
    </source>
</evidence>
<feature type="signal peptide" evidence="1">
    <location>
        <begin position="1"/>
        <end position="19"/>
    </location>
</feature>
<dbReference type="Pfam" id="PF02469">
    <property type="entry name" value="Fasciclin"/>
    <property type="match status" value="2"/>
</dbReference>
<evidence type="ECO:0000259" key="2">
    <source>
        <dbReference type="PROSITE" id="PS50213"/>
    </source>
</evidence>
<feature type="chain" id="PRO_5004452739" evidence="1">
    <location>
        <begin position="20"/>
        <end position="289"/>
    </location>
</feature>